<evidence type="ECO:0000256" key="2">
    <source>
        <dbReference type="ARBA" id="ARBA00023128"/>
    </source>
</evidence>
<feature type="compositionally biased region" description="Polar residues" evidence="3">
    <location>
        <begin position="110"/>
        <end position="119"/>
    </location>
</feature>
<evidence type="ECO:0000313" key="5">
    <source>
        <dbReference type="Proteomes" id="UP000094236"/>
    </source>
</evidence>
<accession>A0A1E4TPA8</accession>
<dbReference type="AlphaFoldDB" id="A0A1E4TPA8"/>
<sequence>MIKLSLRGSVVRRVVWSRYSSTLSPENNANETSADTPSNANGSTDTSDNNNKIEPQMDHKKLKLNVGVNEGQKNSSSSCGGSGNKSSGNGGERGAVASNSPGCAPGSAASRGSFTSTSNPTAAAATPTAAPAAPAAHTACTTTTAADGLDKQGGKNIIKVKARYNLNSLPRVPSTSNISHSTLFNDLLINNHMPLLSPVVKNHSESTKLKKLKSSKNSSVLNNLAKFKESKKQILMEKKTHTNYYNVYLNKQNVKLPYNSIFCNTALNTQQHNLEMFNLPLNYLEKLKPFQLINKPGDEFYRDDLIVVNKIEIEERENIAKEKAKREKGTIFDIEEFFGFKDK</sequence>
<reference evidence="5" key="1">
    <citation type="submission" date="2016-05" db="EMBL/GenBank/DDBJ databases">
        <title>Comparative genomics of biotechnologically important yeasts.</title>
        <authorList>
            <consortium name="DOE Joint Genome Institute"/>
            <person name="Riley R."/>
            <person name="Haridas S."/>
            <person name="Wolfe K.H."/>
            <person name="Lopes M.R."/>
            <person name="Hittinger C.T."/>
            <person name="Goker M."/>
            <person name="Salamov A."/>
            <person name="Wisecaver J."/>
            <person name="Long T.M."/>
            <person name="Aerts A.L."/>
            <person name="Barry K."/>
            <person name="Choi C."/>
            <person name="Clum A."/>
            <person name="Coughlan A.Y."/>
            <person name="Deshpande S."/>
            <person name="Douglass A.P."/>
            <person name="Hanson S.J."/>
            <person name="Klenk H.-P."/>
            <person name="Labutti K."/>
            <person name="Lapidus A."/>
            <person name="Lindquist E."/>
            <person name="Lipzen A."/>
            <person name="Meier-Kolthoff J.P."/>
            <person name="Ohm R.A."/>
            <person name="Otillar R.P."/>
            <person name="Pangilinan J."/>
            <person name="Peng Y."/>
            <person name="Rokas A."/>
            <person name="Rosa C.A."/>
            <person name="Scheuner C."/>
            <person name="Sibirny A.A."/>
            <person name="Slot J.C."/>
            <person name="Stielow J.B."/>
            <person name="Sun H."/>
            <person name="Kurtzman C.P."/>
            <person name="Blackwell M."/>
            <person name="Grigoriev I.V."/>
            <person name="Jeffries T.W."/>
        </authorList>
    </citation>
    <scope>NUCLEOTIDE SEQUENCE [LARGE SCALE GENOMIC DNA]</scope>
    <source>
        <strain evidence="5">NRRL Y-2460</strain>
    </source>
</reference>
<evidence type="ECO:0000313" key="4">
    <source>
        <dbReference type="EMBL" id="ODV93594.1"/>
    </source>
</evidence>
<name>A0A1E4TPA8_PACTA</name>
<dbReference type="Proteomes" id="UP000094236">
    <property type="component" value="Unassembled WGS sequence"/>
</dbReference>
<feature type="region of interest" description="Disordered" evidence="3">
    <location>
        <begin position="69"/>
        <end position="133"/>
    </location>
</feature>
<dbReference type="GO" id="GO:0005739">
    <property type="term" value="C:mitochondrion"/>
    <property type="evidence" value="ECO:0007669"/>
    <property type="project" value="UniProtKB-SubCell"/>
</dbReference>
<feature type="compositionally biased region" description="Gly residues" evidence="3">
    <location>
        <begin position="80"/>
        <end position="93"/>
    </location>
</feature>
<proteinExistence type="predicted"/>
<keyword evidence="5" id="KW-1185">Reference proteome</keyword>
<dbReference type="InterPro" id="IPR014804">
    <property type="entry name" value="Pet20-like"/>
</dbReference>
<evidence type="ECO:0000256" key="3">
    <source>
        <dbReference type="SAM" id="MobiDB-lite"/>
    </source>
</evidence>
<keyword evidence="2" id="KW-0496">Mitochondrion</keyword>
<feature type="compositionally biased region" description="Polar residues" evidence="3">
    <location>
        <begin position="22"/>
        <end position="53"/>
    </location>
</feature>
<dbReference type="Pfam" id="PF08692">
    <property type="entry name" value="Pet20"/>
    <property type="match status" value="1"/>
</dbReference>
<dbReference type="EMBL" id="KV454017">
    <property type="protein sequence ID" value="ODV93594.1"/>
    <property type="molecule type" value="Genomic_DNA"/>
</dbReference>
<comment type="subcellular location">
    <subcellularLocation>
        <location evidence="1">Mitochondrion</location>
    </subcellularLocation>
</comment>
<feature type="region of interest" description="Disordered" evidence="3">
    <location>
        <begin position="21"/>
        <end position="56"/>
    </location>
</feature>
<gene>
    <name evidence="4" type="ORF">PACTADRAFT_4497</name>
</gene>
<dbReference type="OrthoDB" id="3992052at2759"/>
<protein>
    <submittedName>
        <fullName evidence="4">Uncharacterized protein</fullName>
    </submittedName>
</protein>
<feature type="compositionally biased region" description="Low complexity" evidence="3">
    <location>
        <begin position="120"/>
        <end position="133"/>
    </location>
</feature>
<organism evidence="4 5">
    <name type="scientific">Pachysolen tannophilus NRRL Y-2460</name>
    <dbReference type="NCBI Taxonomy" id="669874"/>
    <lineage>
        <taxon>Eukaryota</taxon>
        <taxon>Fungi</taxon>
        <taxon>Dikarya</taxon>
        <taxon>Ascomycota</taxon>
        <taxon>Saccharomycotina</taxon>
        <taxon>Pichiomycetes</taxon>
        <taxon>Pachysolenaceae</taxon>
        <taxon>Pachysolen</taxon>
    </lineage>
</organism>
<evidence type="ECO:0000256" key="1">
    <source>
        <dbReference type="ARBA" id="ARBA00004173"/>
    </source>
</evidence>